<evidence type="ECO:0000313" key="2">
    <source>
        <dbReference type="EMBL" id="MFC0203472.1"/>
    </source>
</evidence>
<evidence type="ECO:0000313" key="3">
    <source>
        <dbReference type="Proteomes" id="UP001589798"/>
    </source>
</evidence>
<accession>A0ABV6CRW5</accession>
<sequence>MRRVIPVVMAALVLAPLSAVPATAGSKPRKTKEEEASAFERYLAARPGVPEARERRVFVQPLNKTEPCKLPSSPDQVRRPHFRAFWDGACRNGFAYGLGRDIAISDTHHIEEISVHDGTGENWTGPHVVYDYTGKSVMHVIGGASYPAAVLYRESMETGASGFNQVNQLMVQDNLGNRWAMVSSPFNPERRLLATEGYGAVGYAIIDTRSAPVVNPENPNLVYAVTDPRGMTSDAVTVARYPEGGVGHFMRRAGQLEPVTLPKSYTAHLQAKFDSLQRMLEWGRGYLAPAAAMEREYLQKACQGSAGVKGLAPAQYRKICSWRDQFQPAYAAAQANYQRQLAVLNQQAEVAGQQRLAAAQMRLQAAVAAQQASAQRDLASAVQGLSSTIQTMQTQSTLNGLMSFRAPEVAPLRSPMNNLHVCRQVGPLFSCTN</sequence>
<keyword evidence="3" id="KW-1185">Reference proteome</keyword>
<gene>
    <name evidence="2" type="ORF">ACFFJC_04200</name>
</gene>
<feature type="chain" id="PRO_5045651635" evidence="1">
    <location>
        <begin position="25"/>
        <end position="433"/>
    </location>
</feature>
<feature type="signal peptide" evidence="1">
    <location>
        <begin position="1"/>
        <end position="24"/>
    </location>
</feature>
<proteinExistence type="predicted"/>
<dbReference type="Proteomes" id="UP001589798">
    <property type="component" value="Unassembled WGS sequence"/>
</dbReference>
<comment type="caution">
    <text evidence="2">The sequence shown here is derived from an EMBL/GenBank/DDBJ whole genome shotgun (WGS) entry which is preliminary data.</text>
</comment>
<keyword evidence="1" id="KW-0732">Signal</keyword>
<dbReference type="RefSeq" id="WP_379486247.1">
    <property type="nucleotide sequence ID" value="NZ_JBHLWK010000007.1"/>
</dbReference>
<dbReference type="EMBL" id="JBHLWK010000007">
    <property type="protein sequence ID" value="MFC0203472.1"/>
    <property type="molecule type" value="Genomic_DNA"/>
</dbReference>
<evidence type="ECO:0000256" key="1">
    <source>
        <dbReference type="SAM" id="SignalP"/>
    </source>
</evidence>
<name>A0ABV6CRW5_9SPHN</name>
<reference evidence="2 3" key="1">
    <citation type="submission" date="2024-09" db="EMBL/GenBank/DDBJ databases">
        <authorList>
            <person name="Sun Q."/>
            <person name="Mori K."/>
        </authorList>
    </citation>
    <scope>NUCLEOTIDE SEQUENCE [LARGE SCALE GENOMIC DNA]</scope>
    <source>
        <strain evidence="2 3">CCM 7706</strain>
    </source>
</reference>
<organism evidence="2 3">
    <name type="scientific">Novosphingobium soli</name>
    <dbReference type="NCBI Taxonomy" id="574956"/>
    <lineage>
        <taxon>Bacteria</taxon>
        <taxon>Pseudomonadati</taxon>
        <taxon>Pseudomonadota</taxon>
        <taxon>Alphaproteobacteria</taxon>
        <taxon>Sphingomonadales</taxon>
        <taxon>Sphingomonadaceae</taxon>
        <taxon>Novosphingobium</taxon>
    </lineage>
</organism>
<protein>
    <submittedName>
        <fullName evidence="2">Uncharacterized protein</fullName>
    </submittedName>
</protein>